<dbReference type="Gene3D" id="3.30.420.10">
    <property type="entry name" value="Ribonuclease H-like superfamily/Ribonuclease H"/>
    <property type="match status" value="1"/>
</dbReference>
<keyword evidence="1" id="KW-0812">Transmembrane</keyword>
<reference evidence="3" key="1">
    <citation type="submission" date="2022-11" db="UniProtKB">
        <authorList>
            <consortium name="WormBaseParasite"/>
        </authorList>
    </citation>
    <scope>IDENTIFICATION</scope>
</reference>
<feature type="transmembrane region" description="Helical" evidence="1">
    <location>
        <begin position="6"/>
        <end position="24"/>
    </location>
</feature>
<proteinExistence type="predicted"/>
<sequence length="177" mass="20410">MFPDLVEQFIGVIVILMSIVYIFIQAASSRMYQAVNDTNTSGDNVVEMDGIEINHLGWNKNQPSTSTQMFHSVNEKNSEKIEIVEQRHEQEEKVNFQYFISRDERPANAPDLNQLDYAVWSILEAKVCAKPHKDIEFLKRALIQAWNEITPEILAKIVDNFPERLEQCIQAKGGHFE</sequence>
<evidence type="ECO:0000313" key="2">
    <source>
        <dbReference type="Proteomes" id="UP000887540"/>
    </source>
</evidence>
<dbReference type="AlphaFoldDB" id="A0A914EJR5"/>
<keyword evidence="1" id="KW-0472">Membrane</keyword>
<evidence type="ECO:0000313" key="3">
    <source>
        <dbReference type="WBParaSite" id="ACRNAN_scaffold8906.g11713.t1"/>
    </source>
</evidence>
<dbReference type="PANTHER" id="PTHR47326:SF1">
    <property type="entry name" value="HTH PSQ-TYPE DOMAIN-CONTAINING PROTEIN"/>
    <property type="match status" value="1"/>
</dbReference>
<dbReference type="InterPro" id="IPR036397">
    <property type="entry name" value="RNaseH_sf"/>
</dbReference>
<organism evidence="2 3">
    <name type="scientific">Acrobeloides nanus</name>
    <dbReference type="NCBI Taxonomy" id="290746"/>
    <lineage>
        <taxon>Eukaryota</taxon>
        <taxon>Metazoa</taxon>
        <taxon>Ecdysozoa</taxon>
        <taxon>Nematoda</taxon>
        <taxon>Chromadorea</taxon>
        <taxon>Rhabditida</taxon>
        <taxon>Tylenchina</taxon>
        <taxon>Cephalobomorpha</taxon>
        <taxon>Cephaloboidea</taxon>
        <taxon>Cephalobidae</taxon>
        <taxon>Acrobeloides</taxon>
    </lineage>
</organism>
<accession>A0A914EJR5</accession>
<dbReference type="PANTHER" id="PTHR47326">
    <property type="entry name" value="TRANSPOSABLE ELEMENT TC3 TRANSPOSASE-LIKE PROTEIN"/>
    <property type="match status" value="1"/>
</dbReference>
<keyword evidence="1" id="KW-1133">Transmembrane helix</keyword>
<keyword evidence="2" id="KW-1185">Reference proteome</keyword>
<protein>
    <submittedName>
        <fullName evidence="3">Uncharacterized protein</fullName>
    </submittedName>
</protein>
<dbReference type="Proteomes" id="UP000887540">
    <property type="component" value="Unplaced"/>
</dbReference>
<evidence type="ECO:0000256" key="1">
    <source>
        <dbReference type="SAM" id="Phobius"/>
    </source>
</evidence>
<name>A0A914EJR5_9BILA</name>
<dbReference type="GO" id="GO:0003676">
    <property type="term" value="F:nucleic acid binding"/>
    <property type="evidence" value="ECO:0007669"/>
    <property type="project" value="InterPro"/>
</dbReference>
<dbReference type="WBParaSite" id="ACRNAN_scaffold8906.g11713.t1">
    <property type="protein sequence ID" value="ACRNAN_scaffold8906.g11713.t1"/>
    <property type="gene ID" value="ACRNAN_scaffold8906.g11713"/>
</dbReference>